<dbReference type="GO" id="GO:0005975">
    <property type="term" value="P:carbohydrate metabolic process"/>
    <property type="evidence" value="ECO:0007669"/>
    <property type="project" value="InterPro"/>
</dbReference>
<evidence type="ECO:0000256" key="2">
    <source>
        <dbReference type="ARBA" id="ARBA00022679"/>
    </source>
</evidence>
<dbReference type="InterPro" id="IPR022527">
    <property type="entry name" value="Sucrose_phospho"/>
</dbReference>
<name>A0AAW1REH3_9CHLO</name>
<evidence type="ECO:0000313" key="4">
    <source>
        <dbReference type="Proteomes" id="UP001438707"/>
    </source>
</evidence>
<keyword evidence="4" id="KW-1185">Reference proteome</keyword>
<keyword evidence="2" id="KW-0808">Transferase</keyword>
<dbReference type="PANTHER" id="PTHR38784:SF1">
    <property type="entry name" value="SUCROSE PHOSPHORYLASE"/>
    <property type="match status" value="1"/>
</dbReference>
<keyword evidence="1" id="KW-0328">Glycosyltransferase</keyword>
<dbReference type="AlphaFoldDB" id="A0AAW1REH3"/>
<sequence length="620" mass="69959">MSGPEPGTKKSGDALLDCDWMPRFSFPNRPQRTNPVPRYRRGGHTIRSQKITDFAPSQAPSNNVVQWVSATIDEPSKSSLGASLADASDQEPLHNSSGIRNQIQLSTYAHHIGDNLHDLDKFLEKNLTGVIGGLHLLPFYPSSGDGGFAPITYKEVDPAKGDWDVVQSLCAKYDVMVEFMVNHISPASDEFQDFLKHGMDSQYAEMFIHWNDFWGGEPTCLDLERIRTRKPEAPCLTVELGNGKQHKIWCTFGPQQIDLDVYSVTGKEFLKSQMRALCSKGAKLVRLDAFGYATKKRDTKCFFEEPDVWEVLSLPQEIGEETGTRLLCEVHESFQTNIDLAKRGFWVYDFALPLLVLHAFNFHTAKNLRHWLSICPKRQITVLDTHDGMGIDDISGLAEVADVDQLAETVEVALGCAPNYKYLYNKDTDVYENRPHQYNCTYFSAIGKAFPRHQDRAYLMARAIQFFTPGIPMVYYVGLFAGSNDLKAVEEQGNTRGLNRHRYSVAEAERELERPVVKALLEMCRFRNSHPAFDGLMTINHEAEDHMLEVTWKYGQHKAVLHADLQDSCFHYSSTVESDNGGMRTKRFVLDNDLDLSEPTAHRAHAKQAPAKKTMALADA</sequence>
<dbReference type="Proteomes" id="UP001438707">
    <property type="component" value="Unassembled WGS sequence"/>
</dbReference>
<dbReference type="EMBL" id="JALJOS010000012">
    <property type="protein sequence ID" value="KAK9832267.1"/>
    <property type="molecule type" value="Genomic_DNA"/>
</dbReference>
<protein>
    <recommendedName>
        <fullName evidence="5">Sucrose phosphorylase</fullName>
    </recommendedName>
</protein>
<dbReference type="SUPFAM" id="SSF51445">
    <property type="entry name" value="(Trans)glycosidases"/>
    <property type="match status" value="1"/>
</dbReference>
<dbReference type="InterPro" id="IPR045857">
    <property type="entry name" value="O16G_dom_2"/>
</dbReference>
<organism evidence="3 4">
    <name type="scientific">Apatococcus lobatus</name>
    <dbReference type="NCBI Taxonomy" id="904363"/>
    <lineage>
        <taxon>Eukaryota</taxon>
        <taxon>Viridiplantae</taxon>
        <taxon>Chlorophyta</taxon>
        <taxon>core chlorophytes</taxon>
        <taxon>Trebouxiophyceae</taxon>
        <taxon>Chlorellales</taxon>
        <taxon>Chlorellaceae</taxon>
        <taxon>Apatococcus</taxon>
    </lineage>
</organism>
<proteinExistence type="predicted"/>
<dbReference type="Gene3D" id="3.20.20.80">
    <property type="entry name" value="Glycosidases"/>
    <property type="match status" value="1"/>
</dbReference>
<reference evidence="3 4" key="1">
    <citation type="journal article" date="2024" name="Nat. Commun.">
        <title>Phylogenomics reveals the evolutionary origins of lichenization in chlorophyte algae.</title>
        <authorList>
            <person name="Puginier C."/>
            <person name="Libourel C."/>
            <person name="Otte J."/>
            <person name="Skaloud P."/>
            <person name="Haon M."/>
            <person name="Grisel S."/>
            <person name="Petersen M."/>
            <person name="Berrin J.G."/>
            <person name="Delaux P.M."/>
            <person name="Dal Grande F."/>
            <person name="Keller J."/>
        </authorList>
    </citation>
    <scope>NUCLEOTIDE SEQUENCE [LARGE SCALE GENOMIC DNA]</scope>
    <source>
        <strain evidence="3 4">SAG 2145</strain>
    </source>
</reference>
<dbReference type="InterPro" id="IPR017853">
    <property type="entry name" value="GH"/>
</dbReference>
<dbReference type="PANTHER" id="PTHR38784">
    <property type="entry name" value="SUCROSE PHOSPHORYLASE"/>
    <property type="match status" value="1"/>
</dbReference>
<evidence type="ECO:0000256" key="1">
    <source>
        <dbReference type="ARBA" id="ARBA00022676"/>
    </source>
</evidence>
<accession>A0AAW1REH3</accession>
<dbReference type="GO" id="GO:0004645">
    <property type="term" value="F:1,4-alpha-oligoglucan phosphorylase activity"/>
    <property type="evidence" value="ECO:0007669"/>
    <property type="project" value="InterPro"/>
</dbReference>
<dbReference type="Gene3D" id="3.90.400.10">
    <property type="entry name" value="Oligo-1,6-glucosidase, Domain 2"/>
    <property type="match status" value="1"/>
</dbReference>
<evidence type="ECO:0000313" key="3">
    <source>
        <dbReference type="EMBL" id="KAK9832267.1"/>
    </source>
</evidence>
<gene>
    <name evidence="3" type="ORF">WJX74_004901</name>
</gene>
<dbReference type="NCBIfam" id="TIGR03852">
    <property type="entry name" value="sucrose_gtfA"/>
    <property type="match status" value="1"/>
</dbReference>
<comment type="caution">
    <text evidence="3">The sequence shown here is derived from an EMBL/GenBank/DDBJ whole genome shotgun (WGS) entry which is preliminary data.</text>
</comment>
<evidence type="ECO:0008006" key="5">
    <source>
        <dbReference type="Google" id="ProtNLM"/>
    </source>
</evidence>